<dbReference type="RefSeq" id="WP_343874907.1">
    <property type="nucleotide sequence ID" value="NZ_BAAAIX010000028.1"/>
</dbReference>
<accession>A0ABW4RS48</accession>
<evidence type="ECO:0000313" key="1">
    <source>
        <dbReference type="EMBL" id="MFD1889021.1"/>
    </source>
</evidence>
<organism evidence="1 2">
    <name type="scientific">Luteococcus peritonei</name>
    <dbReference type="NCBI Taxonomy" id="88874"/>
    <lineage>
        <taxon>Bacteria</taxon>
        <taxon>Bacillati</taxon>
        <taxon>Actinomycetota</taxon>
        <taxon>Actinomycetes</taxon>
        <taxon>Propionibacteriales</taxon>
        <taxon>Propionibacteriaceae</taxon>
        <taxon>Luteococcus</taxon>
    </lineage>
</organism>
<dbReference type="EMBL" id="JBHUFZ010000005">
    <property type="protein sequence ID" value="MFD1889021.1"/>
    <property type="molecule type" value="Genomic_DNA"/>
</dbReference>
<name>A0ABW4RS48_9ACTN</name>
<comment type="caution">
    <text evidence="1">The sequence shown here is derived from an EMBL/GenBank/DDBJ whole genome shotgun (WGS) entry which is preliminary data.</text>
</comment>
<keyword evidence="2" id="KW-1185">Reference proteome</keyword>
<evidence type="ECO:0008006" key="3">
    <source>
        <dbReference type="Google" id="ProtNLM"/>
    </source>
</evidence>
<dbReference type="Proteomes" id="UP001597326">
    <property type="component" value="Unassembled WGS sequence"/>
</dbReference>
<protein>
    <recommendedName>
        <fullName evidence="3">GNAT family N-acetyltransferase</fullName>
    </recommendedName>
</protein>
<gene>
    <name evidence="1" type="ORF">ACFSCS_02325</name>
</gene>
<evidence type="ECO:0000313" key="2">
    <source>
        <dbReference type="Proteomes" id="UP001597326"/>
    </source>
</evidence>
<proteinExistence type="predicted"/>
<reference evidence="2" key="1">
    <citation type="journal article" date="2019" name="Int. J. Syst. Evol. Microbiol.">
        <title>The Global Catalogue of Microorganisms (GCM) 10K type strain sequencing project: providing services to taxonomists for standard genome sequencing and annotation.</title>
        <authorList>
            <consortium name="The Broad Institute Genomics Platform"/>
            <consortium name="The Broad Institute Genome Sequencing Center for Infectious Disease"/>
            <person name="Wu L."/>
            <person name="Ma J."/>
        </authorList>
    </citation>
    <scope>NUCLEOTIDE SEQUENCE [LARGE SCALE GENOMIC DNA]</scope>
    <source>
        <strain evidence="2">CAIM 431</strain>
    </source>
</reference>
<sequence>MDHGTVEWQISPDVYHTELDARHSAAFGGQPDGTAWTARLRRHSLFWVVARYRGRPVGFVS</sequence>